<dbReference type="Pfam" id="PF00732">
    <property type="entry name" value="GMC_oxred_N"/>
    <property type="match status" value="1"/>
</dbReference>
<evidence type="ECO:0000256" key="2">
    <source>
        <dbReference type="ARBA" id="ARBA00010790"/>
    </source>
</evidence>
<comment type="similarity">
    <text evidence="2">Belongs to the GMC oxidoreductase family.</text>
</comment>
<evidence type="ECO:0000256" key="4">
    <source>
        <dbReference type="ARBA" id="ARBA00022827"/>
    </source>
</evidence>
<dbReference type="RefSeq" id="WP_144327883.1">
    <property type="nucleotide sequence ID" value="NZ_VJON01000009.1"/>
</dbReference>
<keyword evidence="3" id="KW-0285">Flavoprotein</keyword>
<comment type="caution">
    <text evidence="7">The sequence shown here is derived from an EMBL/GenBank/DDBJ whole genome shotgun (WGS) entry which is preliminary data.</text>
</comment>
<dbReference type="PANTHER" id="PTHR11552">
    <property type="entry name" value="GLUCOSE-METHANOL-CHOLINE GMC OXIDOREDUCTASE"/>
    <property type="match status" value="1"/>
</dbReference>
<dbReference type="InterPro" id="IPR000172">
    <property type="entry name" value="GMC_OxRdtase_N"/>
</dbReference>
<evidence type="ECO:0000259" key="6">
    <source>
        <dbReference type="PROSITE" id="PS00624"/>
    </source>
</evidence>
<dbReference type="Proteomes" id="UP000318294">
    <property type="component" value="Unassembled WGS sequence"/>
</dbReference>
<dbReference type="AlphaFoldDB" id="A0A554XHM6"/>
<name>A0A554XHM6_9BURK</name>
<keyword evidence="8" id="KW-1185">Reference proteome</keyword>
<dbReference type="InterPro" id="IPR012132">
    <property type="entry name" value="GMC_OxRdtase"/>
</dbReference>
<proteinExistence type="inferred from homology"/>
<organism evidence="7 8">
    <name type="scientific">Tepidimonas charontis</name>
    <dbReference type="NCBI Taxonomy" id="2267262"/>
    <lineage>
        <taxon>Bacteria</taxon>
        <taxon>Pseudomonadati</taxon>
        <taxon>Pseudomonadota</taxon>
        <taxon>Betaproteobacteria</taxon>
        <taxon>Burkholderiales</taxon>
        <taxon>Tepidimonas</taxon>
    </lineage>
</organism>
<dbReference type="InterPro" id="IPR007867">
    <property type="entry name" value="GMC_OxRtase_C"/>
</dbReference>
<dbReference type="SUPFAM" id="SSF51905">
    <property type="entry name" value="FAD/NAD(P)-binding domain"/>
    <property type="match status" value="1"/>
</dbReference>
<keyword evidence="4 5" id="KW-0274">FAD</keyword>
<keyword evidence="7" id="KW-0560">Oxidoreductase</keyword>
<dbReference type="Gene3D" id="3.30.560.10">
    <property type="entry name" value="Glucose Oxidase, domain 3"/>
    <property type="match status" value="1"/>
</dbReference>
<evidence type="ECO:0000313" key="8">
    <source>
        <dbReference type="Proteomes" id="UP000318294"/>
    </source>
</evidence>
<dbReference type="GO" id="GO:0016614">
    <property type="term" value="F:oxidoreductase activity, acting on CH-OH group of donors"/>
    <property type="evidence" value="ECO:0007669"/>
    <property type="project" value="InterPro"/>
</dbReference>
<feature type="binding site" evidence="5">
    <location>
        <position position="92"/>
    </location>
    <ligand>
        <name>FAD</name>
        <dbReference type="ChEBI" id="CHEBI:57692"/>
    </ligand>
</feature>
<dbReference type="Pfam" id="PF05199">
    <property type="entry name" value="GMC_oxred_C"/>
    <property type="match status" value="1"/>
</dbReference>
<feature type="domain" description="Glucose-methanol-choline oxidoreductase N-terminal" evidence="6">
    <location>
        <begin position="284"/>
        <end position="298"/>
    </location>
</feature>
<sequence length="568" mass="62636">MALPDAPVASVEVDHIIVGAGTAGCLLANRLSADRQRQVLLLEAGGRDDYLWIHIPVGYLYCIGNPRTDWLYQTEPDAGLNGRHLRYPRGKVLGGCSSINGMIYMRGQARDYDAWARHTGDDEWSWARCLPDFLAHEDHHRLDAGADGAEAAEWARWHGHHRHGSTGEWRVERQRLRWDILDAFAQAAQQAGIPACADFNRGNNEGVGYFEVNQRRGWRWNAAKAFLHPVRQRPNLRVWTRAHATRLLLARGADGALRCHGVEVIHAGQRVQVRAHREVTLAAGAIGSPALLQRSGVGPATWLQPLGIETLADLPGVGANLQDHLQIRAVYRVQGTRTLNTLSASLWGRLRIGLQYLLTRSGPMSMAPSQLGAFTRSHPDAPWPNLEYHVQPLSLDAFGKPLHPFDAFTASVCHLNPSSRGTVRIRSPRWEDAPVIAPQYLSTEEDQRVAVQSLRLTRHIVAQPALAPFRPQEVKPGAQLQDDAELVRAAGDIATTIFHPVGTTAMGRDDDPLAVTDSHLRVRDGRGGRIGALRVVDAGIMPTITSGNTNSPTLMIAEKAARWILRET</sequence>
<dbReference type="Gene3D" id="3.50.50.60">
    <property type="entry name" value="FAD/NAD(P)-binding domain"/>
    <property type="match status" value="1"/>
</dbReference>
<accession>A0A554XHM6</accession>
<reference evidence="7 8" key="1">
    <citation type="submission" date="2019-07" db="EMBL/GenBank/DDBJ databases">
        <title>Tepidimonas charontis SPSP-6 draft genome.</title>
        <authorList>
            <person name="Da Costa M.S."/>
            <person name="Froufe H.J.C."/>
            <person name="Egas C."/>
            <person name="Albuquerque L."/>
        </authorList>
    </citation>
    <scope>NUCLEOTIDE SEQUENCE [LARGE SCALE GENOMIC DNA]</scope>
    <source>
        <strain evidence="7 8">SPSP-6</strain>
    </source>
</reference>
<dbReference type="SUPFAM" id="SSF54373">
    <property type="entry name" value="FAD-linked reductases, C-terminal domain"/>
    <property type="match status" value="1"/>
</dbReference>
<dbReference type="EMBL" id="VJON01000009">
    <property type="protein sequence ID" value="TSE35289.1"/>
    <property type="molecule type" value="Genomic_DNA"/>
</dbReference>
<gene>
    <name evidence="7" type="primary">alkJ</name>
    <name evidence="7" type="ORF">Tchar_00900</name>
</gene>
<dbReference type="PANTHER" id="PTHR11552:SF147">
    <property type="entry name" value="CHOLINE DEHYDROGENASE, MITOCHONDRIAL"/>
    <property type="match status" value="1"/>
</dbReference>
<dbReference type="PROSITE" id="PS00624">
    <property type="entry name" value="GMC_OXRED_2"/>
    <property type="match status" value="1"/>
</dbReference>
<evidence type="ECO:0000313" key="7">
    <source>
        <dbReference type="EMBL" id="TSE35289.1"/>
    </source>
</evidence>
<dbReference type="InterPro" id="IPR036188">
    <property type="entry name" value="FAD/NAD-bd_sf"/>
</dbReference>
<comment type="cofactor">
    <cofactor evidence="1 5">
        <name>FAD</name>
        <dbReference type="ChEBI" id="CHEBI:57692"/>
    </cofactor>
</comment>
<evidence type="ECO:0000256" key="5">
    <source>
        <dbReference type="PIRSR" id="PIRSR000137-2"/>
    </source>
</evidence>
<dbReference type="EC" id="1.1.99.-" evidence="7"/>
<evidence type="ECO:0000256" key="1">
    <source>
        <dbReference type="ARBA" id="ARBA00001974"/>
    </source>
</evidence>
<evidence type="ECO:0000256" key="3">
    <source>
        <dbReference type="ARBA" id="ARBA00022630"/>
    </source>
</evidence>
<dbReference type="GO" id="GO:0050660">
    <property type="term" value="F:flavin adenine dinucleotide binding"/>
    <property type="evidence" value="ECO:0007669"/>
    <property type="project" value="InterPro"/>
</dbReference>
<protein>
    <submittedName>
        <fullName evidence="7">Alcohol dehydrogenase acceptor</fullName>
        <ecNumber evidence="7">1.1.99.-</ecNumber>
    </submittedName>
</protein>
<dbReference type="PIRSF" id="PIRSF000137">
    <property type="entry name" value="Alcohol_oxidase"/>
    <property type="match status" value="1"/>
</dbReference>
<dbReference type="OrthoDB" id="9785276at2"/>